<dbReference type="EMBL" id="JBEWSZ010000001">
    <property type="protein sequence ID" value="MET2825644.1"/>
    <property type="molecule type" value="Genomic_DNA"/>
</dbReference>
<protein>
    <submittedName>
        <fullName evidence="1">Uncharacterized protein</fullName>
    </submittedName>
</protein>
<accession>A0ABV2D6J8</accession>
<dbReference type="RefSeq" id="WP_354457730.1">
    <property type="nucleotide sequence ID" value="NZ_JBEWSZ010000001.1"/>
</dbReference>
<evidence type="ECO:0000313" key="1">
    <source>
        <dbReference type="EMBL" id="MET2825644.1"/>
    </source>
</evidence>
<sequence>MASTKPPGWGDDELSKFLEAAHQNQYATFVNKREAVAKLVAIDAQFSKATKDWLNPENEILAMLFIRCIGAYRTACGLAMSGQAAECYVQSRSVLEYAAYAVHINKDRSLGKVWLDRHEDEAGMKASKNAFQHAKVLKSLTSANRHAAGRFETIYQRTIDFGGHPNERAVTANLKIVEEADRRKMLGILQHGDGVQLEMALKTTAQCGLISLELLETIYGPKFELLGIKAAMLDLRRTGL</sequence>
<reference evidence="1 2" key="1">
    <citation type="submission" date="2024-06" db="EMBL/GenBank/DDBJ databases">
        <authorList>
            <person name="Kim D.-U."/>
        </authorList>
    </citation>
    <scope>NUCLEOTIDE SEQUENCE [LARGE SCALE GENOMIC DNA]</scope>
    <source>
        <strain evidence="1 2">KACC15460</strain>
    </source>
</reference>
<organism evidence="1 2">
    <name type="scientific">Mesorhizobium shangrilense</name>
    <dbReference type="NCBI Taxonomy" id="460060"/>
    <lineage>
        <taxon>Bacteria</taxon>
        <taxon>Pseudomonadati</taxon>
        <taxon>Pseudomonadota</taxon>
        <taxon>Alphaproteobacteria</taxon>
        <taxon>Hyphomicrobiales</taxon>
        <taxon>Phyllobacteriaceae</taxon>
        <taxon>Mesorhizobium</taxon>
    </lineage>
</organism>
<keyword evidence="2" id="KW-1185">Reference proteome</keyword>
<dbReference type="Proteomes" id="UP001548832">
    <property type="component" value="Unassembled WGS sequence"/>
</dbReference>
<evidence type="ECO:0000313" key="2">
    <source>
        <dbReference type="Proteomes" id="UP001548832"/>
    </source>
</evidence>
<name>A0ABV2D6J8_9HYPH</name>
<comment type="caution">
    <text evidence="1">The sequence shown here is derived from an EMBL/GenBank/DDBJ whole genome shotgun (WGS) entry which is preliminary data.</text>
</comment>
<gene>
    <name evidence="1" type="ORF">ABVQ20_01495</name>
</gene>
<proteinExistence type="predicted"/>